<keyword evidence="8" id="KW-0902">Two-component regulatory system</keyword>
<dbReference type="PRINTS" id="PR00344">
    <property type="entry name" value="BCTRLSENSOR"/>
</dbReference>
<dbReference type="Gene3D" id="3.40.50.2300">
    <property type="match status" value="1"/>
</dbReference>
<evidence type="ECO:0000313" key="14">
    <source>
        <dbReference type="EMBL" id="XBL14880.1"/>
    </source>
</evidence>
<keyword evidence="15" id="KW-1185">Reference proteome</keyword>
<dbReference type="InterPro" id="IPR004358">
    <property type="entry name" value="Sig_transdc_His_kin-like_C"/>
</dbReference>
<keyword evidence="3 11" id="KW-0597">Phosphoprotein</keyword>
<dbReference type="SMART" id="SM00448">
    <property type="entry name" value="REC"/>
    <property type="match status" value="1"/>
</dbReference>
<keyword evidence="7 14" id="KW-0067">ATP-binding</keyword>
<feature type="domain" description="Histidine kinase" evidence="12">
    <location>
        <begin position="145"/>
        <end position="367"/>
    </location>
</feature>
<dbReference type="AlphaFoldDB" id="A0AAU7EH60"/>
<gene>
    <name evidence="14" type="ORF">QLS71_002405</name>
</gene>
<name>A0AAU7EH60_9FLAO</name>
<dbReference type="InterPro" id="IPR036890">
    <property type="entry name" value="HATPase_C_sf"/>
</dbReference>
<dbReference type="Pfam" id="PF00512">
    <property type="entry name" value="HisKA"/>
    <property type="match status" value="1"/>
</dbReference>
<dbReference type="InterPro" id="IPR003661">
    <property type="entry name" value="HisK_dim/P_dom"/>
</dbReference>
<dbReference type="SMART" id="SM00388">
    <property type="entry name" value="HisKA"/>
    <property type="match status" value="1"/>
</dbReference>
<evidence type="ECO:0000259" key="13">
    <source>
        <dbReference type="PROSITE" id="PS50110"/>
    </source>
</evidence>
<evidence type="ECO:0000256" key="11">
    <source>
        <dbReference type="PROSITE-ProRule" id="PRU00169"/>
    </source>
</evidence>
<organism evidence="14 15">
    <name type="scientific">Mariniflexile litorale</name>
    <dbReference type="NCBI Taxonomy" id="3045158"/>
    <lineage>
        <taxon>Bacteria</taxon>
        <taxon>Pseudomonadati</taxon>
        <taxon>Bacteroidota</taxon>
        <taxon>Flavobacteriia</taxon>
        <taxon>Flavobacteriales</taxon>
        <taxon>Flavobacteriaceae</taxon>
        <taxon>Mariniflexile</taxon>
    </lineage>
</organism>
<dbReference type="SUPFAM" id="SSF52172">
    <property type="entry name" value="CheY-like"/>
    <property type="match status" value="1"/>
</dbReference>
<dbReference type="SMART" id="SM00387">
    <property type="entry name" value="HATPase_c"/>
    <property type="match status" value="1"/>
</dbReference>
<evidence type="ECO:0000259" key="12">
    <source>
        <dbReference type="PROSITE" id="PS50109"/>
    </source>
</evidence>
<dbReference type="PROSITE" id="PS50109">
    <property type="entry name" value="HIS_KIN"/>
    <property type="match status" value="1"/>
</dbReference>
<dbReference type="GO" id="GO:0000155">
    <property type="term" value="F:phosphorelay sensor kinase activity"/>
    <property type="evidence" value="ECO:0007669"/>
    <property type="project" value="InterPro"/>
</dbReference>
<evidence type="ECO:0000256" key="3">
    <source>
        <dbReference type="ARBA" id="ARBA00022553"/>
    </source>
</evidence>
<dbReference type="GO" id="GO:0005524">
    <property type="term" value="F:ATP binding"/>
    <property type="evidence" value="ECO:0007669"/>
    <property type="project" value="UniProtKB-KW"/>
</dbReference>
<evidence type="ECO:0000256" key="7">
    <source>
        <dbReference type="ARBA" id="ARBA00022840"/>
    </source>
</evidence>
<dbReference type="FunFam" id="1.10.287.130:FF:000002">
    <property type="entry name" value="Two-component osmosensing histidine kinase"/>
    <property type="match status" value="1"/>
</dbReference>
<dbReference type="KEGG" id="mlil:QLS71_002405"/>
<dbReference type="FunFam" id="3.30.565.10:FF:000010">
    <property type="entry name" value="Sensor histidine kinase RcsC"/>
    <property type="match status" value="1"/>
</dbReference>
<dbReference type="Gene3D" id="1.10.287.130">
    <property type="match status" value="1"/>
</dbReference>
<evidence type="ECO:0000256" key="10">
    <source>
        <dbReference type="ARBA" id="ARBA00068150"/>
    </source>
</evidence>
<sequence>MSDKITSKEEIRQELKEIQLEFLNSIKDIDAKKRNELKQELMMAFKGVSLQNEENAKRAAELIIVNLELKFLNEEKAKRAAELVIANIELVFQNNEKSKRAAELIIAHKELVFQNEEKKKRAVELVKAKEKAEQSDLLKSAFLANMSHEIRTPMNGILGFADLLREPKLTGEKQQEYIGIIKKSGERMLNIINDIINISKIESGSMELNIQESNINKQIEFIHTFFKPQIKEKGMRFSIKSTLSGKEALIKSDCEKIYSILTNLVKNAIKYSVKGTIELGYVLRTQSASSELEFYVKDSGIGIPQEKQAAIFERFIQADIRDKRALEGAGLGLSISKAYVEMLGGKIWVESEERKGSTFYFTIPYRTQPLENPFTKKGILLENVENNRDPKVFNLKILIAEDDTISSMLISAIVKEYSMMIFEAKTGIEAVDMCRKHPDIDLILMDIQMPMLNGHEATRQIRQFNKDVIIIAQTAFALSGDKEKIMDDGCNEYISKPIKKRELLNLIQKYFDKYNESEKLRPKNQLDSSVKIHF</sequence>
<dbReference type="EC" id="2.7.13.3" evidence="2"/>
<dbReference type="SUPFAM" id="SSF47384">
    <property type="entry name" value="Homodimeric domain of signal transducing histidine kinase"/>
    <property type="match status" value="1"/>
</dbReference>
<accession>A0AAU7EH60</accession>
<dbReference type="Proteomes" id="UP001224325">
    <property type="component" value="Chromosome"/>
</dbReference>
<evidence type="ECO:0000256" key="2">
    <source>
        <dbReference type="ARBA" id="ARBA00012438"/>
    </source>
</evidence>
<dbReference type="InterPro" id="IPR005467">
    <property type="entry name" value="His_kinase_dom"/>
</dbReference>
<comment type="catalytic activity">
    <reaction evidence="1">
        <text>ATP + protein L-histidine = ADP + protein N-phospho-L-histidine.</text>
        <dbReference type="EC" id="2.7.13.3"/>
    </reaction>
</comment>
<evidence type="ECO:0000256" key="5">
    <source>
        <dbReference type="ARBA" id="ARBA00022741"/>
    </source>
</evidence>
<dbReference type="CDD" id="cd16922">
    <property type="entry name" value="HATPase_EvgS-ArcB-TorS-like"/>
    <property type="match status" value="1"/>
</dbReference>
<dbReference type="Gene3D" id="3.30.565.10">
    <property type="entry name" value="Histidine kinase-like ATPase, C-terminal domain"/>
    <property type="match status" value="1"/>
</dbReference>
<evidence type="ECO:0000256" key="4">
    <source>
        <dbReference type="ARBA" id="ARBA00022679"/>
    </source>
</evidence>
<dbReference type="InterPro" id="IPR036097">
    <property type="entry name" value="HisK_dim/P_sf"/>
</dbReference>
<dbReference type="Pfam" id="PF02518">
    <property type="entry name" value="HATPase_c"/>
    <property type="match status" value="1"/>
</dbReference>
<feature type="modified residue" description="4-aspartylphosphate" evidence="11">
    <location>
        <position position="446"/>
    </location>
</feature>
<dbReference type="InterPro" id="IPR011006">
    <property type="entry name" value="CheY-like_superfamily"/>
</dbReference>
<protein>
    <recommendedName>
        <fullName evidence="10">Sensory/regulatory protein RpfC</fullName>
        <ecNumber evidence="2">2.7.13.3</ecNumber>
    </recommendedName>
</protein>
<keyword evidence="5" id="KW-0547">Nucleotide-binding</keyword>
<keyword evidence="4" id="KW-0808">Transferase</keyword>
<evidence type="ECO:0000256" key="1">
    <source>
        <dbReference type="ARBA" id="ARBA00000085"/>
    </source>
</evidence>
<dbReference type="InterPro" id="IPR001789">
    <property type="entry name" value="Sig_transdc_resp-reg_receiver"/>
</dbReference>
<dbReference type="PANTHER" id="PTHR45339:SF1">
    <property type="entry name" value="HYBRID SIGNAL TRANSDUCTION HISTIDINE KINASE J"/>
    <property type="match status" value="1"/>
</dbReference>
<dbReference type="Pfam" id="PF00072">
    <property type="entry name" value="Response_reg"/>
    <property type="match status" value="1"/>
</dbReference>
<evidence type="ECO:0000256" key="8">
    <source>
        <dbReference type="ARBA" id="ARBA00023012"/>
    </source>
</evidence>
<dbReference type="PANTHER" id="PTHR45339">
    <property type="entry name" value="HYBRID SIGNAL TRANSDUCTION HISTIDINE KINASE J"/>
    <property type="match status" value="1"/>
</dbReference>
<evidence type="ECO:0000256" key="6">
    <source>
        <dbReference type="ARBA" id="ARBA00022777"/>
    </source>
</evidence>
<feature type="domain" description="Response regulatory" evidence="13">
    <location>
        <begin position="396"/>
        <end position="511"/>
    </location>
</feature>
<dbReference type="CDD" id="cd00082">
    <property type="entry name" value="HisKA"/>
    <property type="match status" value="1"/>
</dbReference>
<evidence type="ECO:0000256" key="9">
    <source>
        <dbReference type="ARBA" id="ARBA00064003"/>
    </source>
</evidence>
<dbReference type="EMBL" id="CP155618">
    <property type="protein sequence ID" value="XBL14880.1"/>
    <property type="molecule type" value="Genomic_DNA"/>
</dbReference>
<dbReference type="SUPFAM" id="SSF55874">
    <property type="entry name" value="ATPase domain of HSP90 chaperone/DNA topoisomerase II/histidine kinase"/>
    <property type="match status" value="1"/>
</dbReference>
<keyword evidence="6" id="KW-0418">Kinase</keyword>
<dbReference type="PROSITE" id="PS50110">
    <property type="entry name" value="RESPONSE_REGULATORY"/>
    <property type="match status" value="1"/>
</dbReference>
<dbReference type="CDD" id="cd17546">
    <property type="entry name" value="REC_hyHK_CKI1_RcsC-like"/>
    <property type="match status" value="1"/>
</dbReference>
<dbReference type="RefSeq" id="WP_308991125.1">
    <property type="nucleotide sequence ID" value="NZ_CP155618.1"/>
</dbReference>
<dbReference type="InterPro" id="IPR003594">
    <property type="entry name" value="HATPase_dom"/>
</dbReference>
<comment type="subunit">
    <text evidence="9">At low DSF concentrations, interacts with RpfF.</text>
</comment>
<proteinExistence type="predicted"/>
<reference evidence="14" key="1">
    <citation type="submission" date="2024-04" db="EMBL/GenBank/DDBJ databases">
        <title>Mariniflexile litorale, isolated from the shallow sediments of the Sea of Japan.</title>
        <authorList>
            <person name="Romanenko L."/>
            <person name="Isaeva M."/>
        </authorList>
    </citation>
    <scope>NUCLEOTIDE SEQUENCE [LARGE SCALE GENOMIC DNA]</scope>
    <source>
        <strain evidence="14">KMM 9835</strain>
    </source>
</reference>
<evidence type="ECO:0000313" key="15">
    <source>
        <dbReference type="Proteomes" id="UP001224325"/>
    </source>
</evidence>